<dbReference type="AlphaFoldDB" id="A0A897N4P5"/>
<protein>
    <submittedName>
        <fullName evidence="2">Uncharacterized protein</fullName>
    </submittedName>
</protein>
<sequence>MSHSLRRPPFQRLLRPVSRRASIVSETPKTRFARFRASDTPSRRSVVSETVRQRSCRRPPTFPR</sequence>
<evidence type="ECO:0000313" key="2">
    <source>
        <dbReference type="EMBL" id="QSG07208.1"/>
    </source>
</evidence>
<evidence type="ECO:0000256" key="1">
    <source>
        <dbReference type="SAM" id="MobiDB-lite"/>
    </source>
</evidence>
<gene>
    <name evidence="2" type="ORF">HSR121_2890</name>
</gene>
<feature type="compositionally biased region" description="Polar residues" evidence="1">
    <location>
        <begin position="39"/>
        <end position="50"/>
    </location>
</feature>
<name>A0A897N4P5_9EURY</name>
<organism evidence="2 3">
    <name type="scientific">Halapricum desulfuricans</name>
    <dbReference type="NCBI Taxonomy" id="2841257"/>
    <lineage>
        <taxon>Archaea</taxon>
        <taxon>Methanobacteriati</taxon>
        <taxon>Methanobacteriota</taxon>
        <taxon>Stenosarchaea group</taxon>
        <taxon>Halobacteria</taxon>
        <taxon>Halobacteriales</taxon>
        <taxon>Haloarculaceae</taxon>
        <taxon>Halapricum</taxon>
    </lineage>
</organism>
<reference evidence="2" key="1">
    <citation type="submission" date="2020-11" db="EMBL/GenBank/DDBJ databases">
        <title>Carbohydrate-dependent, anaerobic sulfur respiration: A novel catabolism in halophilic archaea.</title>
        <authorList>
            <person name="Sorokin D.Y."/>
            <person name="Messina E."/>
            <person name="Smedile F."/>
            <person name="La Cono V."/>
            <person name="Hallsworth J.E."/>
            <person name="Yakimov M.M."/>
        </authorList>
    </citation>
    <scope>NUCLEOTIDE SEQUENCE</scope>
    <source>
        <strain evidence="2">HSR12-1</strain>
    </source>
</reference>
<evidence type="ECO:0000313" key="3">
    <source>
        <dbReference type="Proteomes" id="UP000663525"/>
    </source>
</evidence>
<dbReference type="EMBL" id="CP064787">
    <property type="protein sequence ID" value="QSG07208.1"/>
    <property type="molecule type" value="Genomic_DNA"/>
</dbReference>
<feature type="region of interest" description="Disordered" evidence="1">
    <location>
        <begin position="34"/>
        <end position="64"/>
    </location>
</feature>
<accession>A0A897N4P5</accession>
<proteinExistence type="predicted"/>
<dbReference type="Proteomes" id="UP000663525">
    <property type="component" value="Chromosome"/>
</dbReference>